<evidence type="ECO:0000256" key="6">
    <source>
        <dbReference type="ARBA" id="ARBA00023002"/>
    </source>
</evidence>
<name>A0A6A4GNL1_9AGAR</name>
<evidence type="ECO:0000259" key="15">
    <source>
        <dbReference type="PROSITE" id="PS51352"/>
    </source>
</evidence>
<dbReference type="GO" id="GO:0005737">
    <property type="term" value="C:cytoplasm"/>
    <property type="evidence" value="ECO:0007669"/>
    <property type="project" value="TreeGrafter"/>
</dbReference>
<evidence type="ECO:0000256" key="4">
    <source>
        <dbReference type="ARBA" id="ARBA00022559"/>
    </source>
</evidence>
<gene>
    <name evidence="16" type="ORF">BT96DRAFT_1082710</name>
</gene>
<dbReference type="FunFam" id="3.40.30.10:FF:000157">
    <property type="entry name" value="DOT5p Nuclear thiol peroxidase"/>
    <property type="match status" value="1"/>
</dbReference>
<evidence type="ECO:0000256" key="12">
    <source>
        <dbReference type="ARBA" id="ARBA00049091"/>
    </source>
</evidence>
<dbReference type="SUPFAM" id="SSF52833">
    <property type="entry name" value="Thioredoxin-like"/>
    <property type="match status" value="1"/>
</dbReference>
<keyword evidence="9" id="KW-0676">Redox-active center</keyword>
<comment type="subunit">
    <text evidence="2">Monomer.</text>
</comment>
<dbReference type="GO" id="GO:0034599">
    <property type="term" value="P:cellular response to oxidative stress"/>
    <property type="evidence" value="ECO:0007669"/>
    <property type="project" value="TreeGrafter"/>
</dbReference>
<feature type="domain" description="Thioredoxin" evidence="15">
    <location>
        <begin position="1"/>
        <end position="129"/>
    </location>
</feature>
<evidence type="ECO:0000313" key="17">
    <source>
        <dbReference type="Proteomes" id="UP000799118"/>
    </source>
</evidence>
<dbReference type="InterPro" id="IPR013766">
    <property type="entry name" value="Thioredoxin_domain"/>
</dbReference>
<proteinExistence type="inferred from homology"/>
<keyword evidence="5" id="KW-0049">Antioxidant</keyword>
<evidence type="ECO:0000256" key="1">
    <source>
        <dbReference type="ARBA" id="ARBA00004123"/>
    </source>
</evidence>
<evidence type="ECO:0000256" key="9">
    <source>
        <dbReference type="ARBA" id="ARBA00023284"/>
    </source>
</evidence>
<dbReference type="OrthoDB" id="338622at2759"/>
<dbReference type="InterPro" id="IPR050924">
    <property type="entry name" value="Peroxiredoxin_BCP/PrxQ"/>
</dbReference>
<keyword evidence="17" id="KW-1185">Reference proteome</keyword>
<evidence type="ECO:0000256" key="14">
    <source>
        <dbReference type="SAM" id="MobiDB-lite"/>
    </source>
</evidence>
<evidence type="ECO:0000256" key="11">
    <source>
        <dbReference type="ARBA" id="ARBA00038489"/>
    </source>
</evidence>
<feature type="region of interest" description="Disordered" evidence="14">
    <location>
        <begin position="154"/>
        <end position="184"/>
    </location>
</feature>
<evidence type="ECO:0000256" key="13">
    <source>
        <dbReference type="ARBA" id="ARBA00077538"/>
    </source>
</evidence>
<dbReference type="PROSITE" id="PS51352">
    <property type="entry name" value="THIOREDOXIN_2"/>
    <property type="match status" value="1"/>
</dbReference>
<accession>A0A6A4GNL1</accession>
<dbReference type="CDD" id="cd03017">
    <property type="entry name" value="PRX_BCP"/>
    <property type="match status" value="1"/>
</dbReference>
<evidence type="ECO:0000256" key="5">
    <source>
        <dbReference type="ARBA" id="ARBA00022862"/>
    </source>
</evidence>
<dbReference type="AlphaFoldDB" id="A0A6A4GNL1"/>
<protein>
    <recommendedName>
        <fullName evidence="3">thioredoxin-dependent peroxiredoxin</fullName>
        <ecNumber evidence="3">1.11.1.24</ecNumber>
    </recommendedName>
    <alternativeName>
        <fullName evidence="13">Nuclear thiol peroxidase</fullName>
    </alternativeName>
    <alternativeName>
        <fullName evidence="10">Thioredoxin peroxidase</fullName>
    </alternativeName>
</protein>
<dbReference type="GO" id="GO:0005634">
    <property type="term" value="C:nucleus"/>
    <property type="evidence" value="ECO:0007669"/>
    <property type="project" value="UniProtKB-SubCell"/>
</dbReference>
<dbReference type="GO" id="GO:0045454">
    <property type="term" value="P:cell redox homeostasis"/>
    <property type="evidence" value="ECO:0007669"/>
    <property type="project" value="TreeGrafter"/>
</dbReference>
<comment type="catalytic activity">
    <reaction evidence="12">
        <text>a hydroperoxide + [thioredoxin]-dithiol = an alcohol + [thioredoxin]-disulfide + H2O</text>
        <dbReference type="Rhea" id="RHEA:62620"/>
        <dbReference type="Rhea" id="RHEA-COMP:10698"/>
        <dbReference type="Rhea" id="RHEA-COMP:10700"/>
        <dbReference type="ChEBI" id="CHEBI:15377"/>
        <dbReference type="ChEBI" id="CHEBI:29950"/>
        <dbReference type="ChEBI" id="CHEBI:30879"/>
        <dbReference type="ChEBI" id="CHEBI:35924"/>
        <dbReference type="ChEBI" id="CHEBI:50058"/>
        <dbReference type="EC" id="1.11.1.24"/>
    </reaction>
</comment>
<dbReference type="GO" id="GO:0008379">
    <property type="term" value="F:thioredoxin peroxidase activity"/>
    <property type="evidence" value="ECO:0007669"/>
    <property type="project" value="TreeGrafter"/>
</dbReference>
<dbReference type="PANTHER" id="PTHR42801">
    <property type="entry name" value="THIOREDOXIN-DEPENDENT PEROXIDE REDUCTASE"/>
    <property type="match status" value="1"/>
</dbReference>
<dbReference type="Pfam" id="PF00578">
    <property type="entry name" value="AhpC-TSA"/>
    <property type="match status" value="1"/>
</dbReference>
<keyword evidence="6" id="KW-0560">Oxidoreductase</keyword>
<comment type="subcellular location">
    <subcellularLocation>
        <location evidence="1">Nucleus</location>
    </subcellularLocation>
</comment>
<feature type="non-terminal residue" evidence="16">
    <location>
        <position position="1"/>
    </location>
</feature>
<keyword evidence="8" id="KW-0539">Nucleus</keyword>
<reference evidence="16" key="1">
    <citation type="journal article" date="2019" name="Environ. Microbiol.">
        <title>Fungal ecological strategies reflected in gene transcription - a case study of two litter decomposers.</title>
        <authorList>
            <person name="Barbi F."/>
            <person name="Kohler A."/>
            <person name="Barry K."/>
            <person name="Baskaran P."/>
            <person name="Daum C."/>
            <person name="Fauchery L."/>
            <person name="Ihrmark K."/>
            <person name="Kuo A."/>
            <person name="LaButti K."/>
            <person name="Lipzen A."/>
            <person name="Morin E."/>
            <person name="Grigoriev I.V."/>
            <person name="Henrissat B."/>
            <person name="Lindahl B."/>
            <person name="Martin F."/>
        </authorList>
    </citation>
    <scope>NUCLEOTIDE SEQUENCE</scope>
    <source>
        <strain evidence="16">JB14</strain>
    </source>
</reference>
<dbReference type="PANTHER" id="PTHR42801:SF23">
    <property type="entry name" value="PEROXIREDOXIN DOT5"/>
    <property type="match status" value="1"/>
</dbReference>
<keyword evidence="7" id="KW-1015">Disulfide bond</keyword>
<dbReference type="Gene3D" id="3.40.30.10">
    <property type="entry name" value="Glutaredoxin"/>
    <property type="match status" value="1"/>
</dbReference>
<dbReference type="EC" id="1.11.1.24" evidence="3"/>
<dbReference type="InterPro" id="IPR036249">
    <property type="entry name" value="Thioredoxin-like_sf"/>
</dbReference>
<sequence>LPEITLKSEKDVEVEVSLLAKEKGVVLFVVPKADTPGCTTQACAFGDIYAEFTSAEYDVYCVSADSPAAQTKWQDKKSLPYGLLSDPDRKLISALGANDKGKTKRSHFVFAKAEQGAEGKGKLIDKKLGVKPAESPKLAIEFIKNYVPTATNGEATTSSEANGESSSSTVEPAAVATNGASVAEDAAAPTEVIAEAPATNGTGTEDVAMAA</sequence>
<dbReference type="InterPro" id="IPR000866">
    <property type="entry name" value="AhpC/TSA"/>
</dbReference>
<evidence type="ECO:0000256" key="10">
    <source>
        <dbReference type="ARBA" id="ARBA00032824"/>
    </source>
</evidence>
<feature type="compositionally biased region" description="Low complexity" evidence="14">
    <location>
        <begin position="154"/>
        <end position="169"/>
    </location>
</feature>
<evidence type="ECO:0000313" key="16">
    <source>
        <dbReference type="EMBL" id="KAE9386847.1"/>
    </source>
</evidence>
<dbReference type="EMBL" id="ML769844">
    <property type="protein sequence ID" value="KAE9386847.1"/>
    <property type="molecule type" value="Genomic_DNA"/>
</dbReference>
<comment type="similarity">
    <text evidence="11">Belongs to the peroxiredoxin family. BCP/PrxQ subfamily.</text>
</comment>
<organism evidence="16 17">
    <name type="scientific">Gymnopus androsaceus JB14</name>
    <dbReference type="NCBI Taxonomy" id="1447944"/>
    <lineage>
        <taxon>Eukaryota</taxon>
        <taxon>Fungi</taxon>
        <taxon>Dikarya</taxon>
        <taxon>Basidiomycota</taxon>
        <taxon>Agaricomycotina</taxon>
        <taxon>Agaricomycetes</taxon>
        <taxon>Agaricomycetidae</taxon>
        <taxon>Agaricales</taxon>
        <taxon>Marasmiineae</taxon>
        <taxon>Omphalotaceae</taxon>
        <taxon>Gymnopus</taxon>
    </lineage>
</organism>
<keyword evidence="4" id="KW-0575">Peroxidase</keyword>
<evidence type="ECO:0000256" key="2">
    <source>
        <dbReference type="ARBA" id="ARBA00011245"/>
    </source>
</evidence>
<evidence type="ECO:0000256" key="7">
    <source>
        <dbReference type="ARBA" id="ARBA00023157"/>
    </source>
</evidence>
<dbReference type="Proteomes" id="UP000799118">
    <property type="component" value="Unassembled WGS sequence"/>
</dbReference>
<evidence type="ECO:0000256" key="8">
    <source>
        <dbReference type="ARBA" id="ARBA00023242"/>
    </source>
</evidence>
<evidence type="ECO:0000256" key="3">
    <source>
        <dbReference type="ARBA" id="ARBA00013017"/>
    </source>
</evidence>